<organism evidence="1">
    <name type="scientific">Vibrio cholerae</name>
    <dbReference type="NCBI Taxonomy" id="666"/>
    <lineage>
        <taxon>Bacteria</taxon>
        <taxon>Pseudomonadati</taxon>
        <taxon>Pseudomonadota</taxon>
        <taxon>Gammaproteobacteria</taxon>
        <taxon>Vibrionales</taxon>
        <taxon>Vibrionaceae</taxon>
        <taxon>Vibrio</taxon>
    </lineage>
</organism>
<protein>
    <submittedName>
        <fullName evidence="1">DUF645 family protein</fullName>
    </submittedName>
</protein>
<reference evidence="1" key="1">
    <citation type="submission" date="2020-02" db="EMBL/GenBank/DDBJ databases">
        <title>Genome Announcements.</title>
        <authorList>
            <person name="Abdulabbas H.T."/>
            <person name="Bunyan I.A."/>
            <person name="Abdul-Lateef L.A."/>
        </authorList>
    </citation>
    <scope>NUCLEOTIDE SEQUENCE</scope>
    <source>
        <strain evidence="1">NAG1</strain>
    </source>
</reference>
<comment type="caution">
    <text evidence="1">The sequence shown here is derived from an EMBL/GenBank/DDBJ whole genome shotgun (WGS) entry which is preliminary data.</text>
</comment>
<sequence>MLDVQLGQLGFTKSSIIAEIALSLSDIR</sequence>
<gene>
    <name evidence="1" type="ORF">G3T61_17190</name>
</gene>
<dbReference type="InterPro" id="IPR006959">
    <property type="entry name" value="DUF645"/>
</dbReference>
<evidence type="ECO:0000313" key="1">
    <source>
        <dbReference type="EMBL" id="NEM95922.1"/>
    </source>
</evidence>
<name>A0A6B3LFR3_VIBCL</name>
<dbReference type="AlphaFoldDB" id="A0A6B3LFR3"/>
<dbReference type="EMBL" id="JAAGVX010000020">
    <property type="protein sequence ID" value="NEM95922.1"/>
    <property type="molecule type" value="Genomic_DNA"/>
</dbReference>
<dbReference type="Pfam" id="PF04875">
    <property type="entry name" value="DUF645"/>
    <property type="match status" value="1"/>
</dbReference>
<accession>A0A6B3LFR3</accession>
<proteinExistence type="predicted"/>